<dbReference type="OrthoDB" id="2378149at2759"/>
<feature type="domain" description="Tyr recombinase" evidence="5">
    <location>
        <begin position="331"/>
        <end position="566"/>
    </location>
</feature>
<dbReference type="GO" id="GO:0006310">
    <property type="term" value="P:DNA recombination"/>
    <property type="evidence" value="ECO:0007669"/>
    <property type="project" value="UniProtKB-KW"/>
</dbReference>
<dbReference type="InterPro" id="IPR000119">
    <property type="entry name" value="Hist_DNA-bd"/>
</dbReference>
<dbReference type="PANTHER" id="PTHR33175:SF3">
    <property type="entry name" value="DNA-BINDING PROTEIN HU-BETA"/>
    <property type="match status" value="1"/>
</dbReference>
<keyword evidence="7" id="KW-1185">Reference proteome</keyword>
<organism evidence="6 7">
    <name type="scientific">Funneliformis geosporum</name>
    <dbReference type="NCBI Taxonomy" id="1117311"/>
    <lineage>
        <taxon>Eukaryota</taxon>
        <taxon>Fungi</taxon>
        <taxon>Fungi incertae sedis</taxon>
        <taxon>Mucoromycota</taxon>
        <taxon>Glomeromycotina</taxon>
        <taxon>Glomeromycetes</taxon>
        <taxon>Glomerales</taxon>
        <taxon>Glomeraceae</taxon>
        <taxon>Funneliformis</taxon>
    </lineage>
</organism>
<dbReference type="InterPro" id="IPR010992">
    <property type="entry name" value="IHF-like_DNA-bd_dom_sf"/>
</dbReference>
<feature type="coiled-coil region" evidence="4">
    <location>
        <begin position="47"/>
        <end position="248"/>
    </location>
</feature>
<dbReference type="InterPro" id="IPR011010">
    <property type="entry name" value="DNA_brk_join_enz"/>
</dbReference>
<dbReference type="Proteomes" id="UP001153678">
    <property type="component" value="Unassembled WGS sequence"/>
</dbReference>
<name>A0A9W4SW22_9GLOM</name>
<dbReference type="SUPFAM" id="SSF56349">
    <property type="entry name" value="DNA breaking-rejoining enzymes"/>
    <property type="match status" value="1"/>
</dbReference>
<dbReference type="SUPFAM" id="SSF47729">
    <property type="entry name" value="IHF-like DNA-binding proteins"/>
    <property type="match status" value="1"/>
</dbReference>
<comment type="caution">
    <text evidence="6">The sequence shown here is derived from an EMBL/GenBank/DDBJ whole genome shotgun (WGS) entry which is preliminary data.</text>
</comment>
<gene>
    <name evidence="6" type="ORF">FWILDA_LOCUS12070</name>
</gene>
<accession>A0A9W4SW22</accession>
<evidence type="ECO:0000313" key="7">
    <source>
        <dbReference type="Proteomes" id="UP001153678"/>
    </source>
</evidence>
<proteinExistence type="inferred from homology"/>
<dbReference type="PROSITE" id="PS51898">
    <property type="entry name" value="TYR_RECOMBINASE"/>
    <property type="match status" value="1"/>
</dbReference>
<dbReference type="GO" id="GO:0003677">
    <property type="term" value="F:DNA binding"/>
    <property type="evidence" value="ECO:0007669"/>
    <property type="project" value="UniProtKB-KW"/>
</dbReference>
<keyword evidence="2" id="KW-0233">DNA recombination</keyword>
<evidence type="ECO:0000313" key="6">
    <source>
        <dbReference type="EMBL" id="CAI2185425.1"/>
    </source>
</evidence>
<evidence type="ECO:0000256" key="1">
    <source>
        <dbReference type="ARBA" id="ARBA00023125"/>
    </source>
</evidence>
<dbReference type="AlphaFoldDB" id="A0A9W4SW22"/>
<dbReference type="Gene3D" id="4.10.520.10">
    <property type="entry name" value="IHF-like DNA-binding proteins"/>
    <property type="match status" value="1"/>
</dbReference>
<dbReference type="Pfam" id="PF00216">
    <property type="entry name" value="Bac_DNA_binding"/>
    <property type="match status" value="1"/>
</dbReference>
<sequence length="682" mass="78878">MLIARPEYFTNPDSKEKWLTALHNKVKESKETLEQVIKTEPDKLSKIARLETTIQELTQAKTQISQQTQTEFSTQNKGTQTELTAEQITKLEQDSQTFLKLLQATEQELTNTKKQLTQIQEQLTNQNQEKVQQDQKITHLEQQKTKNDQTITSQKETITNLQGQIAVKKDELQQAKEQNNKLSSELETAKEKNNTYLENIKSKEGIINNNNQQIKQLQTSQTELTNTIKQLQSKIKLLEQQKENYQTKYDQSINFIKEIREDSTEKQQLAEIRKQAIQEAGKLKKVGQGKETNSVEVICTEQDIFHSKKSKVFEEKEAKTISYLLEFVIYKKVIHLDSRFLYQLAKLESLDNHYHSEYNLNRLIHTLAHEVTHCLLVQELERLQKDNKKLRNNDGELLTKPFSKLSEKLEKHLIYLEEVSKRPKDFIIQEALIQYLENAEDVAKYYKEERKKGEKGCTTEEMLKEINLKEIGVGLRISEAVSFDLSLEHQQTEYKNLYLLRGKVKEEMNITENIELSPHTLRRCFATHQAISGMPLPVLQKVLGHSKVSTTALYIRDGDLVTKIIDELLLETKKALVKGEEVRFLGYFSFKTTMTKPRIAMNLQTKKKMKVPAKKVPKCKFSTNLKEAIIEGKEINFTVEEGKNGANDKDSLEQVKNPKRVSVMATKTIKLKQLNLNPLSVA</sequence>
<dbReference type="Gene3D" id="1.10.443.10">
    <property type="entry name" value="Intergrase catalytic core"/>
    <property type="match status" value="1"/>
</dbReference>
<evidence type="ECO:0000259" key="5">
    <source>
        <dbReference type="PROSITE" id="PS51898"/>
    </source>
</evidence>
<dbReference type="InterPro" id="IPR013762">
    <property type="entry name" value="Integrase-like_cat_sf"/>
</dbReference>
<dbReference type="Pfam" id="PF00589">
    <property type="entry name" value="Phage_integrase"/>
    <property type="match status" value="1"/>
</dbReference>
<dbReference type="GO" id="GO:0030527">
    <property type="term" value="F:structural constituent of chromatin"/>
    <property type="evidence" value="ECO:0007669"/>
    <property type="project" value="InterPro"/>
</dbReference>
<dbReference type="GO" id="GO:0005829">
    <property type="term" value="C:cytosol"/>
    <property type="evidence" value="ECO:0007669"/>
    <property type="project" value="TreeGrafter"/>
</dbReference>
<feature type="non-terminal residue" evidence="6">
    <location>
        <position position="1"/>
    </location>
</feature>
<protein>
    <submittedName>
        <fullName evidence="6">11414_t:CDS:1</fullName>
    </submittedName>
</protein>
<evidence type="ECO:0000256" key="3">
    <source>
        <dbReference type="RuleBase" id="RU003939"/>
    </source>
</evidence>
<dbReference type="EMBL" id="CAMKVN010003716">
    <property type="protein sequence ID" value="CAI2185425.1"/>
    <property type="molecule type" value="Genomic_DNA"/>
</dbReference>
<evidence type="ECO:0000256" key="4">
    <source>
        <dbReference type="SAM" id="Coils"/>
    </source>
</evidence>
<dbReference type="PANTHER" id="PTHR33175">
    <property type="entry name" value="DNA-BINDING PROTEIN HU"/>
    <property type="match status" value="1"/>
</dbReference>
<keyword evidence="4" id="KW-0175">Coiled coil</keyword>
<keyword evidence="1" id="KW-0238">DNA-binding</keyword>
<reference evidence="6" key="1">
    <citation type="submission" date="2022-08" db="EMBL/GenBank/DDBJ databases">
        <authorList>
            <person name="Kallberg Y."/>
            <person name="Tangrot J."/>
            <person name="Rosling A."/>
        </authorList>
    </citation>
    <scope>NUCLEOTIDE SEQUENCE</scope>
    <source>
        <strain evidence="6">Wild A</strain>
    </source>
</reference>
<evidence type="ECO:0000256" key="2">
    <source>
        <dbReference type="ARBA" id="ARBA00023172"/>
    </source>
</evidence>
<dbReference type="CDD" id="cd00397">
    <property type="entry name" value="DNA_BRE_C"/>
    <property type="match status" value="1"/>
</dbReference>
<comment type="similarity">
    <text evidence="3">Belongs to the bacterial histone-like protein family.</text>
</comment>
<dbReference type="InterPro" id="IPR002104">
    <property type="entry name" value="Integrase_catalytic"/>
</dbReference>
<dbReference type="GO" id="GO:0015074">
    <property type="term" value="P:DNA integration"/>
    <property type="evidence" value="ECO:0007669"/>
    <property type="project" value="InterPro"/>
</dbReference>
<dbReference type="SMART" id="SM00411">
    <property type="entry name" value="BHL"/>
    <property type="match status" value="1"/>
</dbReference>